<dbReference type="GeneID" id="18246952"/>
<dbReference type="InterPro" id="IPR001715">
    <property type="entry name" value="CH_dom"/>
</dbReference>
<dbReference type="Gene3D" id="1.10.418.10">
    <property type="entry name" value="Calponin-like domain"/>
    <property type="match status" value="1"/>
</dbReference>
<evidence type="ECO:0000259" key="1">
    <source>
        <dbReference type="PROSITE" id="PS50021"/>
    </source>
</evidence>
<dbReference type="KEGG" id="cten:18246952"/>
<protein>
    <recommendedName>
        <fullName evidence="1">Calponin-homology (CH) domain-containing protein</fullName>
    </recommendedName>
</protein>
<dbReference type="Pfam" id="PF00307">
    <property type="entry name" value="CH"/>
    <property type="match status" value="1"/>
</dbReference>
<dbReference type="PROSITE" id="PS50021">
    <property type="entry name" value="CH"/>
    <property type="match status" value="1"/>
</dbReference>
<gene>
    <name evidence="2" type="ORF">CANTEDRAFT_113425</name>
</gene>
<name>G3B2C5_CANTC</name>
<dbReference type="PANTHER" id="PTHR47385">
    <property type="entry name" value="CALPONIN"/>
    <property type="match status" value="1"/>
</dbReference>
<accession>G3B2C5</accession>
<dbReference type="SMART" id="SM00033">
    <property type="entry name" value="CH"/>
    <property type="match status" value="1"/>
</dbReference>
<dbReference type="HOGENOM" id="CLU_055232_2_1_1"/>
<dbReference type="SUPFAM" id="SSF47576">
    <property type="entry name" value="Calponin-homology domain, CH-domain"/>
    <property type="match status" value="1"/>
</dbReference>
<dbReference type="PRINTS" id="PR00888">
    <property type="entry name" value="SM22CALPONIN"/>
</dbReference>
<dbReference type="OrthoDB" id="21595at2759"/>
<feature type="domain" description="Calponin-homology (CH)" evidence="1">
    <location>
        <begin position="25"/>
        <end position="139"/>
    </location>
</feature>
<sequence length="170" mass="19412">MFNSNKTVYSTFDSDLTDSRMSKYHRSEAEVKSWLFSLLAIPQSDIDQYKSLNLDLISILKDGILLCQLGNLLQIPGNPCKKVKNSKMPFVQMENISFFLKTCEMIGVPHDEIFQTVDLFDRKDPYQVIVLLISFSRFANQINSSIPIIGPRVAKIKPPVPNKPVRFRAN</sequence>
<dbReference type="AlphaFoldDB" id="G3B2C5"/>
<dbReference type="InterPro" id="IPR036872">
    <property type="entry name" value="CH_dom_sf"/>
</dbReference>
<dbReference type="GO" id="GO:0015629">
    <property type="term" value="C:actin cytoskeleton"/>
    <property type="evidence" value="ECO:0007669"/>
    <property type="project" value="TreeGrafter"/>
</dbReference>
<dbReference type="eggNOG" id="KOG2046">
    <property type="taxonomic scope" value="Eukaryota"/>
</dbReference>
<dbReference type="STRING" id="590646.G3B2C5"/>
<evidence type="ECO:0000313" key="3">
    <source>
        <dbReference type="Proteomes" id="UP000000707"/>
    </source>
</evidence>
<dbReference type="PANTHER" id="PTHR47385:SF14">
    <property type="entry name" value="TRANSGELIN"/>
    <property type="match status" value="1"/>
</dbReference>
<evidence type="ECO:0000313" key="2">
    <source>
        <dbReference type="EMBL" id="EGV64645.1"/>
    </source>
</evidence>
<keyword evidence="3" id="KW-1185">Reference proteome</keyword>
<reference evidence="2 3" key="1">
    <citation type="journal article" date="2011" name="Proc. Natl. Acad. Sci. U.S.A.">
        <title>Comparative genomics of xylose-fermenting fungi for enhanced biofuel production.</title>
        <authorList>
            <person name="Wohlbach D.J."/>
            <person name="Kuo A."/>
            <person name="Sato T.K."/>
            <person name="Potts K.M."/>
            <person name="Salamov A.A."/>
            <person name="LaButti K.M."/>
            <person name="Sun H."/>
            <person name="Clum A."/>
            <person name="Pangilinan J.L."/>
            <person name="Lindquist E.A."/>
            <person name="Lucas S."/>
            <person name="Lapidus A."/>
            <person name="Jin M."/>
            <person name="Gunawan C."/>
            <person name="Balan V."/>
            <person name="Dale B.E."/>
            <person name="Jeffries T.W."/>
            <person name="Zinkel R."/>
            <person name="Barry K.W."/>
            <person name="Grigoriev I.V."/>
            <person name="Gasch A.P."/>
        </authorList>
    </citation>
    <scope>NUCLEOTIDE SEQUENCE [LARGE SCALE GENOMIC DNA]</scope>
    <source>
        <strain evidence="3">ATCC 10573 / BCRC 21748 / CBS 615 / JCM 9827 / NBRC 10315 / NRRL Y-1498 / VKM Y-70</strain>
    </source>
</reference>
<dbReference type="Proteomes" id="UP000000707">
    <property type="component" value="Unassembled WGS sequence"/>
</dbReference>
<organism evidence="3">
    <name type="scientific">Candida tenuis (strain ATCC 10573 / BCRC 21748 / CBS 615 / JCM 9827 / NBRC 10315 / NRRL Y-1498 / VKM Y-70)</name>
    <name type="common">Yeast</name>
    <name type="synonym">Yamadazyma tenuis</name>
    <dbReference type="NCBI Taxonomy" id="590646"/>
    <lineage>
        <taxon>Eukaryota</taxon>
        <taxon>Fungi</taxon>
        <taxon>Dikarya</taxon>
        <taxon>Ascomycota</taxon>
        <taxon>Saccharomycotina</taxon>
        <taxon>Pichiomycetes</taxon>
        <taxon>Debaryomycetaceae</taxon>
        <taxon>Yamadazyma</taxon>
    </lineage>
</organism>
<dbReference type="EMBL" id="GL996515">
    <property type="protein sequence ID" value="EGV64645.1"/>
    <property type="molecule type" value="Genomic_DNA"/>
</dbReference>
<dbReference type="InterPro" id="IPR050606">
    <property type="entry name" value="Calponin-like"/>
</dbReference>
<dbReference type="InterPro" id="IPR003096">
    <property type="entry name" value="SM22_calponin"/>
</dbReference>
<proteinExistence type="predicted"/>
<dbReference type="GO" id="GO:0007015">
    <property type="term" value="P:actin filament organization"/>
    <property type="evidence" value="ECO:0007669"/>
    <property type="project" value="TreeGrafter"/>
</dbReference>
<dbReference type="GO" id="GO:0051015">
    <property type="term" value="F:actin filament binding"/>
    <property type="evidence" value="ECO:0007669"/>
    <property type="project" value="TreeGrafter"/>
</dbReference>